<name>A0A2T3KU87_PHOLD</name>
<proteinExistence type="predicted"/>
<protein>
    <submittedName>
        <fullName evidence="1">Type I-F CRISPR-associated protein Csy3</fullName>
    </submittedName>
</protein>
<dbReference type="EMBL" id="PYNS01000013">
    <property type="protein sequence ID" value="PSV10294.1"/>
    <property type="molecule type" value="Genomic_DNA"/>
</dbReference>
<dbReference type="Proteomes" id="UP000240530">
    <property type="component" value="Unassembled WGS sequence"/>
</dbReference>
<dbReference type="InterPro" id="IPR013399">
    <property type="entry name" value="CRISPR-assoc_prot_Csy3"/>
</dbReference>
<reference evidence="1 2" key="1">
    <citation type="submission" date="2018-03" db="EMBL/GenBank/DDBJ databases">
        <title>Whole genome sequencing of Histamine producing bacteria.</title>
        <authorList>
            <person name="Butler K."/>
        </authorList>
    </citation>
    <scope>NUCLEOTIDE SEQUENCE [LARGE SCALE GENOMIC DNA]</scope>
    <source>
        <strain evidence="1 2">Res.4.1</strain>
    </source>
</reference>
<gene>
    <name evidence="1" type="primary">csy3</name>
    <name evidence="1" type="ORF">C0W93_12610</name>
</gene>
<dbReference type="AlphaFoldDB" id="A0A2T3KU87"/>
<comment type="caution">
    <text evidence="1">The sequence shown here is derived from an EMBL/GenBank/DDBJ whole genome shotgun (WGS) entry which is preliminary data.</text>
</comment>
<sequence length="344" mass="39537">MDLCTNLSYSRSLWPGKGYFYYLDKEGNKQALSTDKTYLRSSKSGFFEAFGSDNVAKNISTHELATSNIQYVEECYTPPFVNEIYCQFSLRIKANSLCPDVCNDPYIKNTLIQLSSLYAKNGGYKELAYRYAKNILMGTWLWRNQDCRGFSITVHLANNKSLVVLDAHKLDWYLKWKKTDHDSLILLTDFIANALADKKLFGYIDVVAKLSVGGGDEIIPSQEFLQDAKGKGTQRRFSKTIFENHIETVAFHSQKIGAALQIIDDWWFEQNDEKRLRVNEYGSDRSDAVARRHPTMNNDFYSLIKRTEEWISYIENDDEITSDIHFIMAVLVKGGLFNKSSSKK</sequence>
<accession>A0A2T3KU87</accession>
<evidence type="ECO:0000313" key="2">
    <source>
        <dbReference type="Proteomes" id="UP000240530"/>
    </source>
</evidence>
<dbReference type="Pfam" id="PF09615">
    <property type="entry name" value="Cas_Csy3"/>
    <property type="match status" value="1"/>
</dbReference>
<dbReference type="NCBIfam" id="TIGR02566">
    <property type="entry name" value="cas_Csy3"/>
    <property type="match status" value="1"/>
</dbReference>
<dbReference type="RefSeq" id="WP_107185296.1">
    <property type="nucleotide sequence ID" value="NZ_JAWQGC010000001.1"/>
</dbReference>
<evidence type="ECO:0000313" key="1">
    <source>
        <dbReference type="EMBL" id="PSV10294.1"/>
    </source>
</evidence>
<organism evidence="1 2">
    <name type="scientific">Photobacterium leiognathi subsp. mandapamensis</name>
    <name type="common">Photobacterium mandapamensis</name>
    <dbReference type="NCBI Taxonomy" id="48408"/>
    <lineage>
        <taxon>Bacteria</taxon>
        <taxon>Pseudomonadati</taxon>
        <taxon>Pseudomonadota</taxon>
        <taxon>Gammaproteobacteria</taxon>
        <taxon>Vibrionales</taxon>
        <taxon>Vibrionaceae</taxon>
        <taxon>Photobacterium</taxon>
    </lineage>
</organism>